<proteinExistence type="predicted"/>
<feature type="transmembrane region" description="Helical" evidence="7">
    <location>
        <begin position="227"/>
        <end position="245"/>
    </location>
</feature>
<gene>
    <name evidence="8" type="ordered locus">Halhy_5403</name>
</gene>
<feature type="transmembrane region" description="Helical" evidence="7">
    <location>
        <begin position="90"/>
        <end position="108"/>
    </location>
</feature>
<dbReference type="STRING" id="760192.Halhy_5403"/>
<feature type="transmembrane region" description="Helical" evidence="7">
    <location>
        <begin position="61"/>
        <end position="83"/>
    </location>
</feature>
<feature type="transmembrane region" description="Helical" evidence="7">
    <location>
        <begin position="38"/>
        <end position="55"/>
    </location>
</feature>
<reference evidence="8 9" key="1">
    <citation type="journal article" date="2011" name="Stand. Genomic Sci.">
        <title>Complete genome sequence of Haliscomenobacter hydrossis type strain (O).</title>
        <authorList>
            <consortium name="US DOE Joint Genome Institute (JGI-PGF)"/>
            <person name="Daligault H."/>
            <person name="Lapidus A."/>
            <person name="Zeytun A."/>
            <person name="Nolan M."/>
            <person name="Lucas S."/>
            <person name="Del Rio T.G."/>
            <person name="Tice H."/>
            <person name="Cheng J.F."/>
            <person name="Tapia R."/>
            <person name="Han C."/>
            <person name="Goodwin L."/>
            <person name="Pitluck S."/>
            <person name="Liolios K."/>
            <person name="Pagani I."/>
            <person name="Ivanova N."/>
            <person name="Huntemann M."/>
            <person name="Mavromatis K."/>
            <person name="Mikhailova N."/>
            <person name="Pati A."/>
            <person name="Chen A."/>
            <person name="Palaniappan K."/>
            <person name="Land M."/>
            <person name="Hauser L."/>
            <person name="Brambilla E.M."/>
            <person name="Rohde M."/>
            <person name="Verbarg S."/>
            <person name="Goker M."/>
            <person name="Bristow J."/>
            <person name="Eisen J.A."/>
            <person name="Markowitz V."/>
            <person name="Hugenholtz P."/>
            <person name="Kyrpides N.C."/>
            <person name="Klenk H.P."/>
            <person name="Woyke T."/>
        </authorList>
    </citation>
    <scope>NUCLEOTIDE SEQUENCE [LARGE SCALE GENOMIC DNA]</scope>
    <source>
        <strain evidence="9">ATCC 27775 / DSM 1100 / LMG 10767 / O</strain>
    </source>
</reference>
<dbReference type="EMBL" id="CP002691">
    <property type="protein sequence ID" value="AEE53228.1"/>
    <property type="molecule type" value="Genomic_DNA"/>
</dbReference>
<feature type="transmembrane region" description="Helical" evidence="7">
    <location>
        <begin position="162"/>
        <end position="186"/>
    </location>
</feature>
<dbReference type="OrthoDB" id="9786183at2"/>
<keyword evidence="3" id="KW-1003">Cell membrane</keyword>
<dbReference type="KEGG" id="hhy:Halhy_5403"/>
<evidence type="ECO:0000313" key="9">
    <source>
        <dbReference type="Proteomes" id="UP000008461"/>
    </source>
</evidence>
<keyword evidence="2" id="KW-0813">Transport</keyword>
<name>F4KQ24_HALH1</name>
<evidence type="ECO:0000256" key="2">
    <source>
        <dbReference type="ARBA" id="ARBA00022448"/>
    </source>
</evidence>
<organism evidence="8 9">
    <name type="scientific">Haliscomenobacter hydrossis (strain ATCC 27775 / DSM 1100 / LMG 10767 / O)</name>
    <dbReference type="NCBI Taxonomy" id="760192"/>
    <lineage>
        <taxon>Bacteria</taxon>
        <taxon>Pseudomonadati</taxon>
        <taxon>Bacteroidota</taxon>
        <taxon>Saprospiria</taxon>
        <taxon>Saprospirales</taxon>
        <taxon>Haliscomenobacteraceae</taxon>
        <taxon>Haliscomenobacter</taxon>
    </lineage>
</organism>
<evidence type="ECO:0000256" key="6">
    <source>
        <dbReference type="ARBA" id="ARBA00023136"/>
    </source>
</evidence>
<dbReference type="PANTHER" id="PTHR36838">
    <property type="entry name" value="AUXIN EFFLUX CARRIER FAMILY PROTEIN"/>
    <property type="match status" value="1"/>
</dbReference>
<feature type="transmembrane region" description="Helical" evidence="7">
    <location>
        <begin position="251"/>
        <end position="271"/>
    </location>
</feature>
<feature type="transmembrane region" description="Helical" evidence="7">
    <location>
        <begin position="283"/>
        <end position="305"/>
    </location>
</feature>
<dbReference type="PANTHER" id="PTHR36838:SF3">
    <property type="entry name" value="TRANSPORTER AUXIN EFFLUX CARRIER EC FAMILY"/>
    <property type="match status" value="1"/>
</dbReference>
<evidence type="ECO:0000256" key="7">
    <source>
        <dbReference type="SAM" id="Phobius"/>
    </source>
</evidence>
<sequence length="306" mass="33631">MTQANHVFIITLSIIAIGFLLKKYGFITEKDGKIISKFLMHTTFPALMIVSTARVKLDPELFLIPLFCIGFCGIMLTLAWFWFSNYSTDLRGVLTMGAGTANVGLFGFPIIEGLFGKEALVYAVMFDIGNTIIAFGVVYPIGRYFASGGNQSLDWKSILKRVFSLPPFLGLIVGLSINIFSLPLPALAFDALDVLAKGNKPLVLLLMGVYLSFALDKNQLKAISKVLFIRYSVGLTMVAVLYFFLPAGSLMRSVLIMCVLLPLGMTILPFSDEMNFDSRIAGTLLNISLLISFVLMWVMVLGLGLM</sequence>
<dbReference type="Pfam" id="PF03547">
    <property type="entry name" value="Mem_trans"/>
    <property type="match status" value="2"/>
</dbReference>
<evidence type="ECO:0000313" key="8">
    <source>
        <dbReference type="EMBL" id="AEE53228.1"/>
    </source>
</evidence>
<feature type="transmembrane region" description="Helical" evidence="7">
    <location>
        <begin position="120"/>
        <end position="141"/>
    </location>
</feature>
<evidence type="ECO:0000256" key="4">
    <source>
        <dbReference type="ARBA" id="ARBA00022692"/>
    </source>
</evidence>
<dbReference type="GO" id="GO:0055085">
    <property type="term" value="P:transmembrane transport"/>
    <property type="evidence" value="ECO:0007669"/>
    <property type="project" value="InterPro"/>
</dbReference>
<keyword evidence="4 7" id="KW-0812">Transmembrane</keyword>
<dbReference type="HOGENOM" id="CLU_056175_6_0_10"/>
<evidence type="ECO:0000256" key="5">
    <source>
        <dbReference type="ARBA" id="ARBA00022989"/>
    </source>
</evidence>
<evidence type="ECO:0000256" key="1">
    <source>
        <dbReference type="ARBA" id="ARBA00004141"/>
    </source>
</evidence>
<accession>F4KQ24</accession>
<dbReference type="InterPro" id="IPR004776">
    <property type="entry name" value="Mem_transp_PIN-like"/>
</dbReference>
<dbReference type="GO" id="GO:0016020">
    <property type="term" value="C:membrane"/>
    <property type="evidence" value="ECO:0007669"/>
    <property type="project" value="UniProtKB-SubCell"/>
</dbReference>
<protein>
    <submittedName>
        <fullName evidence="8">Auxin Efflux Carrier</fullName>
    </submittedName>
</protein>
<keyword evidence="9" id="KW-1185">Reference proteome</keyword>
<dbReference type="eggNOG" id="COG0679">
    <property type="taxonomic scope" value="Bacteria"/>
</dbReference>
<keyword evidence="6 7" id="KW-0472">Membrane</keyword>
<feature type="transmembrane region" description="Helical" evidence="7">
    <location>
        <begin position="6"/>
        <end position="26"/>
    </location>
</feature>
<dbReference type="AlphaFoldDB" id="F4KQ24"/>
<dbReference type="Proteomes" id="UP000008461">
    <property type="component" value="Chromosome"/>
</dbReference>
<feature type="transmembrane region" description="Helical" evidence="7">
    <location>
        <begin position="198"/>
        <end position="215"/>
    </location>
</feature>
<evidence type="ECO:0000256" key="3">
    <source>
        <dbReference type="ARBA" id="ARBA00022475"/>
    </source>
</evidence>
<comment type="subcellular location">
    <subcellularLocation>
        <location evidence="1">Membrane</location>
        <topology evidence="1">Multi-pass membrane protein</topology>
    </subcellularLocation>
</comment>
<keyword evidence="5 7" id="KW-1133">Transmembrane helix</keyword>
<dbReference type="RefSeq" id="WP_013767762.1">
    <property type="nucleotide sequence ID" value="NC_015510.1"/>
</dbReference>
<reference key="2">
    <citation type="submission" date="2011-04" db="EMBL/GenBank/DDBJ databases">
        <title>Complete sequence of chromosome of Haliscomenobacter hydrossis DSM 1100.</title>
        <authorList>
            <consortium name="US DOE Joint Genome Institute (JGI-PGF)"/>
            <person name="Lucas S."/>
            <person name="Han J."/>
            <person name="Lapidus A."/>
            <person name="Bruce D."/>
            <person name="Goodwin L."/>
            <person name="Pitluck S."/>
            <person name="Peters L."/>
            <person name="Kyrpides N."/>
            <person name="Mavromatis K."/>
            <person name="Ivanova N."/>
            <person name="Ovchinnikova G."/>
            <person name="Pagani I."/>
            <person name="Daligault H."/>
            <person name="Detter J.C."/>
            <person name="Han C."/>
            <person name="Land M."/>
            <person name="Hauser L."/>
            <person name="Markowitz V."/>
            <person name="Cheng J.-F."/>
            <person name="Hugenholtz P."/>
            <person name="Woyke T."/>
            <person name="Wu D."/>
            <person name="Verbarg S."/>
            <person name="Frueling A."/>
            <person name="Brambilla E."/>
            <person name="Klenk H.-P."/>
            <person name="Eisen J.A."/>
        </authorList>
    </citation>
    <scope>NUCLEOTIDE SEQUENCE</scope>
    <source>
        <strain>DSM 1100</strain>
    </source>
</reference>